<name>A0A182IX27_ANOAO</name>
<keyword evidence="2" id="KW-0472">Membrane</keyword>
<protein>
    <submittedName>
        <fullName evidence="3">Uncharacterized protein</fullName>
    </submittedName>
</protein>
<dbReference type="AlphaFoldDB" id="A0A182IX27"/>
<evidence type="ECO:0000313" key="3">
    <source>
        <dbReference type="EnsemblMetazoa" id="AATE007138-PA.1"/>
    </source>
</evidence>
<reference evidence="3" key="1">
    <citation type="submission" date="2022-08" db="UniProtKB">
        <authorList>
            <consortium name="EnsemblMetazoa"/>
        </authorList>
    </citation>
    <scope>IDENTIFICATION</scope>
    <source>
        <strain evidence="3">EBRO</strain>
    </source>
</reference>
<feature type="region of interest" description="Disordered" evidence="1">
    <location>
        <begin position="210"/>
        <end position="252"/>
    </location>
</feature>
<dbReference type="VEuPathDB" id="VectorBase:AATE007138"/>
<sequence length="267" mass="28534">MNIPQVWPLEGHHVSVLFSHQLDQEPTLAAMRVTVLIQSGHQLEGKKVNDFSTVGECRPAGPKKANERDEGNRKGRQPSGTIGFQSRPGPKGAQTFRERCTLSEQAGRAVAEPEDEDETTRGNPVDTFCTWSNTAGRGGLVLVVAGGGGELEEGDGQLSVPPEVLDGAADARTFSLITDDAEELPLNGCTPEPVEATAAASNYHNVPGWHAAIGAPHGGESAKLPAKRKESQQQLQHQPRRRRRRSVAGAALATMMTTPMLVTMAIP</sequence>
<feature type="transmembrane region" description="Helical" evidence="2">
    <location>
        <begin position="247"/>
        <end position="266"/>
    </location>
</feature>
<evidence type="ECO:0000256" key="2">
    <source>
        <dbReference type="SAM" id="Phobius"/>
    </source>
</evidence>
<proteinExistence type="predicted"/>
<evidence type="ECO:0000256" key="1">
    <source>
        <dbReference type="SAM" id="MobiDB-lite"/>
    </source>
</evidence>
<keyword evidence="2" id="KW-1133">Transmembrane helix</keyword>
<feature type="compositionally biased region" description="Basic and acidic residues" evidence="1">
    <location>
        <begin position="64"/>
        <end position="73"/>
    </location>
</feature>
<keyword evidence="2" id="KW-0812">Transmembrane</keyword>
<feature type="region of interest" description="Disordered" evidence="1">
    <location>
        <begin position="54"/>
        <end position="124"/>
    </location>
</feature>
<accession>A0A182IX27</accession>
<dbReference type="EnsemblMetazoa" id="AATE007138-RA">
    <property type="protein sequence ID" value="AATE007138-PA.1"/>
    <property type="gene ID" value="AATE007138"/>
</dbReference>
<organism evidence="3">
    <name type="scientific">Anopheles atroparvus</name>
    <name type="common">European mosquito</name>
    <dbReference type="NCBI Taxonomy" id="41427"/>
    <lineage>
        <taxon>Eukaryota</taxon>
        <taxon>Metazoa</taxon>
        <taxon>Ecdysozoa</taxon>
        <taxon>Arthropoda</taxon>
        <taxon>Hexapoda</taxon>
        <taxon>Insecta</taxon>
        <taxon>Pterygota</taxon>
        <taxon>Neoptera</taxon>
        <taxon>Endopterygota</taxon>
        <taxon>Diptera</taxon>
        <taxon>Nematocera</taxon>
        <taxon>Culicoidea</taxon>
        <taxon>Culicidae</taxon>
        <taxon>Anophelinae</taxon>
        <taxon>Anopheles</taxon>
    </lineage>
</organism>